<name>A0A926E1F9_9FIRM</name>
<sequence>MKKLAALLTATVMFACSFASSVFAEPSSDSSTENPASSEQNTLPSSPDLGFEVNSEAVYLVSYDSGTVLYQKNADKKMYPASLTKIMTAIVAIENCSDLETVVTAPSYIFDDLFKLNVSNADIRHGEQIRMIDLLYALMLRSACEGASIIADYVGGGSIDKFVEMMNQKAQELGCTNTYFTNPHGLHDENQHTTAADMYKITKYALDNLPIFKEIACSNSYVMPATNKHSAERTIYHTNTMMDERRAGKYYYAPIKGIKTGTTDESGRNLVSMASQDAYTYVLVTMGAPMYYDNGDTISDNLSFIDAKQLYQWAFDKWSIQPVVKPTSPEGEVKVRLAKDKDVVQVFPEKEIQKLLRKDIDISSLQKIKTLKESVDAPVQKGDILGSMEVKLADETLATVNLVAGEDLDRSVWLFILDCIKKIFTSIWFKLAIVIIIILIALYIAYTVMYNKRKRRRKRRTRRF</sequence>
<feature type="active site" description="Proton acceptor" evidence="13">
    <location>
        <position position="85"/>
    </location>
</feature>
<evidence type="ECO:0000256" key="16">
    <source>
        <dbReference type="SAM" id="MobiDB-lite"/>
    </source>
</evidence>
<dbReference type="PANTHER" id="PTHR21581">
    <property type="entry name" value="D-ALANYL-D-ALANINE CARBOXYPEPTIDASE"/>
    <property type="match status" value="1"/>
</dbReference>
<keyword evidence="11" id="KW-0961">Cell wall biogenesis/degradation</keyword>
<evidence type="ECO:0000256" key="11">
    <source>
        <dbReference type="ARBA" id="ARBA00023316"/>
    </source>
</evidence>
<keyword evidence="9" id="KW-0133">Cell shape</keyword>
<dbReference type="PANTHER" id="PTHR21581:SF26">
    <property type="entry name" value="D-ALANYL-D-ALANINE ENDOPEPTIDASE"/>
    <property type="match status" value="1"/>
</dbReference>
<keyword evidence="17" id="KW-0812">Transmembrane</keyword>
<dbReference type="EC" id="3.4.16.4" evidence="4"/>
<feature type="compositionally biased region" description="Polar residues" evidence="16">
    <location>
        <begin position="29"/>
        <end position="45"/>
    </location>
</feature>
<keyword evidence="21" id="KW-1185">Reference proteome</keyword>
<dbReference type="GO" id="GO:0071555">
    <property type="term" value="P:cell wall organization"/>
    <property type="evidence" value="ECO:0007669"/>
    <property type="project" value="UniProtKB-KW"/>
</dbReference>
<feature type="region of interest" description="Disordered" evidence="16">
    <location>
        <begin position="29"/>
        <end position="48"/>
    </location>
</feature>
<dbReference type="Gene3D" id="3.40.710.10">
    <property type="entry name" value="DD-peptidase/beta-lactamase superfamily"/>
    <property type="match status" value="1"/>
</dbReference>
<evidence type="ECO:0000313" key="20">
    <source>
        <dbReference type="EMBL" id="MBC8559864.1"/>
    </source>
</evidence>
<dbReference type="GO" id="GO:0008360">
    <property type="term" value="P:regulation of cell shape"/>
    <property type="evidence" value="ECO:0007669"/>
    <property type="project" value="UniProtKB-KW"/>
</dbReference>
<comment type="caution">
    <text evidence="20">The sequence shown here is derived from an EMBL/GenBank/DDBJ whole genome shotgun (WGS) entry which is preliminary data.</text>
</comment>
<evidence type="ECO:0000256" key="7">
    <source>
        <dbReference type="ARBA" id="ARBA00022729"/>
    </source>
</evidence>
<dbReference type="Gene3D" id="2.60.410.10">
    <property type="entry name" value="D-Ala-D-Ala carboxypeptidase, C-terminal domain"/>
    <property type="match status" value="1"/>
</dbReference>
<dbReference type="EMBL" id="JACRSV010000002">
    <property type="protein sequence ID" value="MBC8559864.1"/>
    <property type="molecule type" value="Genomic_DNA"/>
</dbReference>
<accession>A0A926E1F9</accession>
<feature type="transmembrane region" description="Helical" evidence="17">
    <location>
        <begin position="427"/>
        <end position="450"/>
    </location>
</feature>
<evidence type="ECO:0000256" key="8">
    <source>
        <dbReference type="ARBA" id="ARBA00022801"/>
    </source>
</evidence>
<evidence type="ECO:0000313" key="21">
    <source>
        <dbReference type="Proteomes" id="UP000610760"/>
    </source>
</evidence>
<evidence type="ECO:0000256" key="14">
    <source>
        <dbReference type="PIRSR" id="PIRSR618044-2"/>
    </source>
</evidence>
<dbReference type="InterPro" id="IPR012338">
    <property type="entry name" value="Beta-lactam/transpept-like"/>
</dbReference>
<feature type="active site" evidence="13">
    <location>
        <position position="142"/>
    </location>
</feature>
<feature type="domain" description="Peptidase S11 D-Ala-D-Ala carboxypeptidase A C-terminal" evidence="19">
    <location>
        <begin position="318"/>
        <end position="410"/>
    </location>
</feature>
<evidence type="ECO:0000256" key="2">
    <source>
        <dbReference type="ARBA" id="ARBA00004752"/>
    </source>
</evidence>
<evidence type="ECO:0000256" key="3">
    <source>
        <dbReference type="ARBA" id="ARBA00007164"/>
    </source>
</evidence>
<feature type="signal peptide" evidence="18">
    <location>
        <begin position="1"/>
        <end position="24"/>
    </location>
</feature>
<dbReference type="SUPFAM" id="SSF56601">
    <property type="entry name" value="beta-lactamase/transpeptidase-like"/>
    <property type="match status" value="1"/>
</dbReference>
<evidence type="ECO:0000256" key="15">
    <source>
        <dbReference type="RuleBase" id="RU004016"/>
    </source>
</evidence>
<evidence type="ECO:0000259" key="19">
    <source>
        <dbReference type="SMART" id="SM00936"/>
    </source>
</evidence>
<keyword evidence="6" id="KW-0645">Protease</keyword>
<evidence type="ECO:0000256" key="13">
    <source>
        <dbReference type="PIRSR" id="PIRSR618044-1"/>
    </source>
</evidence>
<evidence type="ECO:0000256" key="18">
    <source>
        <dbReference type="SAM" id="SignalP"/>
    </source>
</evidence>
<dbReference type="GO" id="GO:0006508">
    <property type="term" value="P:proteolysis"/>
    <property type="evidence" value="ECO:0007669"/>
    <property type="project" value="UniProtKB-KW"/>
</dbReference>
<evidence type="ECO:0000256" key="4">
    <source>
        <dbReference type="ARBA" id="ARBA00012448"/>
    </source>
</evidence>
<keyword evidence="5 20" id="KW-0121">Carboxypeptidase</keyword>
<comment type="similarity">
    <text evidence="3 15">Belongs to the peptidase S11 family.</text>
</comment>
<dbReference type="AlphaFoldDB" id="A0A926E1F9"/>
<dbReference type="SMART" id="SM00936">
    <property type="entry name" value="PBP5_C"/>
    <property type="match status" value="1"/>
</dbReference>
<evidence type="ECO:0000256" key="10">
    <source>
        <dbReference type="ARBA" id="ARBA00022984"/>
    </source>
</evidence>
<dbReference type="Proteomes" id="UP000610760">
    <property type="component" value="Unassembled WGS sequence"/>
</dbReference>
<protein>
    <recommendedName>
        <fullName evidence="4">serine-type D-Ala-D-Ala carboxypeptidase</fullName>
        <ecNumber evidence="4">3.4.16.4</ecNumber>
    </recommendedName>
</protein>
<dbReference type="Pfam" id="PF07943">
    <property type="entry name" value="PBP5_C"/>
    <property type="match status" value="1"/>
</dbReference>
<keyword evidence="17" id="KW-0472">Membrane</keyword>
<dbReference type="GO" id="GO:0009002">
    <property type="term" value="F:serine-type D-Ala-D-Ala carboxypeptidase activity"/>
    <property type="evidence" value="ECO:0007669"/>
    <property type="project" value="UniProtKB-EC"/>
</dbReference>
<evidence type="ECO:0000256" key="12">
    <source>
        <dbReference type="ARBA" id="ARBA00034000"/>
    </source>
</evidence>
<keyword evidence="17" id="KW-1133">Transmembrane helix</keyword>
<comment type="catalytic activity">
    <reaction evidence="12">
        <text>Preferential cleavage: (Ac)2-L-Lys-D-Ala-|-D-Ala. Also transpeptidation of peptidyl-alanyl moieties that are N-acyl substituents of D-alanine.</text>
        <dbReference type="EC" id="3.4.16.4"/>
    </reaction>
</comment>
<keyword evidence="10" id="KW-0573">Peptidoglycan synthesis</keyword>
<dbReference type="PRINTS" id="PR00725">
    <property type="entry name" value="DADACBPTASE1"/>
</dbReference>
<feature type="chain" id="PRO_5037577027" description="serine-type D-Ala-D-Ala carboxypeptidase" evidence="18">
    <location>
        <begin position="25"/>
        <end position="464"/>
    </location>
</feature>
<evidence type="ECO:0000256" key="17">
    <source>
        <dbReference type="SAM" id="Phobius"/>
    </source>
</evidence>
<dbReference type="InterPro" id="IPR012907">
    <property type="entry name" value="Peptidase_S11_C"/>
</dbReference>
<organism evidence="20 21">
    <name type="scientific">Fumia xinanensis</name>
    <dbReference type="NCBI Taxonomy" id="2763659"/>
    <lineage>
        <taxon>Bacteria</taxon>
        <taxon>Bacillati</taxon>
        <taxon>Bacillota</taxon>
        <taxon>Clostridia</taxon>
        <taxon>Eubacteriales</taxon>
        <taxon>Oscillospiraceae</taxon>
        <taxon>Fumia</taxon>
    </lineage>
</organism>
<proteinExistence type="inferred from homology"/>
<feature type="active site" description="Acyl-ester intermediate" evidence="13">
    <location>
        <position position="82"/>
    </location>
</feature>
<dbReference type="InterPro" id="IPR015956">
    <property type="entry name" value="Peniciliin-bd_prot_C_sf"/>
</dbReference>
<dbReference type="PROSITE" id="PS51257">
    <property type="entry name" value="PROKAR_LIPOPROTEIN"/>
    <property type="match status" value="1"/>
</dbReference>
<dbReference type="InterPro" id="IPR018044">
    <property type="entry name" value="Peptidase_S11"/>
</dbReference>
<comment type="pathway">
    <text evidence="2">Cell wall biogenesis; peptidoglycan biosynthesis.</text>
</comment>
<dbReference type="GO" id="GO:0009252">
    <property type="term" value="P:peptidoglycan biosynthetic process"/>
    <property type="evidence" value="ECO:0007669"/>
    <property type="project" value="UniProtKB-KW"/>
</dbReference>
<evidence type="ECO:0000256" key="1">
    <source>
        <dbReference type="ARBA" id="ARBA00003217"/>
    </source>
</evidence>
<reference evidence="20" key="1">
    <citation type="submission" date="2020-08" db="EMBL/GenBank/DDBJ databases">
        <title>Genome public.</title>
        <authorList>
            <person name="Liu C."/>
            <person name="Sun Q."/>
        </authorList>
    </citation>
    <scope>NUCLEOTIDE SEQUENCE</scope>
    <source>
        <strain evidence="20">NSJ-33</strain>
    </source>
</reference>
<keyword evidence="7 18" id="KW-0732">Signal</keyword>
<evidence type="ECO:0000256" key="9">
    <source>
        <dbReference type="ARBA" id="ARBA00022960"/>
    </source>
</evidence>
<gene>
    <name evidence="20" type="ORF">H8710_07260</name>
</gene>
<feature type="binding site" evidence="14">
    <location>
        <position position="259"/>
    </location>
    <ligand>
        <name>substrate</name>
    </ligand>
</feature>
<dbReference type="InterPro" id="IPR037167">
    <property type="entry name" value="Peptidase_S11_C_sf"/>
</dbReference>
<dbReference type="Pfam" id="PF00768">
    <property type="entry name" value="Peptidase_S11"/>
    <property type="match status" value="1"/>
</dbReference>
<keyword evidence="8" id="KW-0378">Hydrolase</keyword>
<dbReference type="InterPro" id="IPR001967">
    <property type="entry name" value="Peptidase_S11_N"/>
</dbReference>
<evidence type="ECO:0000256" key="5">
    <source>
        <dbReference type="ARBA" id="ARBA00022645"/>
    </source>
</evidence>
<comment type="function">
    <text evidence="1">Removes C-terminal D-alanyl residues from sugar-peptide cell wall precursors.</text>
</comment>
<dbReference type="RefSeq" id="WP_249294847.1">
    <property type="nucleotide sequence ID" value="NZ_JACRSV010000002.1"/>
</dbReference>
<evidence type="ECO:0000256" key="6">
    <source>
        <dbReference type="ARBA" id="ARBA00022670"/>
    </source>
</evidence>
<dbReference type="SUPFAM" id="SSF69189">
    <property type="entry name" value="Penicillin-binding protein associated domain"/>
    <property type="match status" value="1"/>
</dbReference>